<dbReference type="InterPro" id="IPR015943">
    <property type="entry name" value="WD40/YVTN_repeat-like_dom_sf"/>
</dbReference>
<dbReference type="PROSITE" id="PS51257">
    <property type="entry name" value="PROKAR_LIPOPROTEIN"/>
    <property type="match status" value="1"/>
</dbReference>
<dbReference type="Gene3D" id="2.130.10.10">
    <property type="entry name" value="YVTN repeat-like/Quinoprotein amine dehydrogenase"/>
    <property type="match status" value="2"/>
</dbReference>
<evidence type="ECO:0000313" key="4">
    <source>
        <dbReference type="EMBL" id="WDE01954.1"/>
    </source>
</evidence>
<dbReference type="Proteomes" id="UP000032568">
    <property type="component" value="Chromosome"/>
</dbReference>
<dbReference type="EMBL" id="CP059735">
    <property type="protein sequence ID" value="WDE01954.1"/>
    <property type="molecule type" value="Genomic_DNA"/>
</dbReference>
<reference evidence="4 5" key="2">
    <citation type="journal article" date="2022" name="Mar. Drugs">
        <title>Bioassay-Guided Fractionation Leads to the Detection of Cholic Acid Generated by the Rare Thalassomonas sp.</title>
        <authorList>
            <person name="Pheiffer F."/>
            <person name="Schneider Y.K."/>
            <person name="Hansen E.H."/>
            <person name="Andersen J.H."/>
            <person name="Isaksson J."/>
            <person name="Busche T."/>
            <person name="R C."/>
            <person name="Kalinowski J."/>
            <person name="Zyl L.V."/>
            <person name="Trindade M."/>
        </authorList>
    </citation>
    <scope>NUCLEOTIDE SEQUENCE [LARGE SCALE GENOMIC DNA]</scope>
    <source>
        <strain evidence="4 5">A5K-106</strain>
    </source>
</reference>
<dbReference type="PROSITE" id="PS50294">
    <property type="entry name" value="WD_REPEATS_REGION"/>
    <property type="match status" value="1"/>
</dbReference>
<feature type="repeat" description="WD" evidence="3">
    <location>
        <begin position="155"/>
        <end position="196"/>
    </location>
</feature>
<dbReference type="Pfam" id="PF00400">
    <property type="entry name" value="WD40"/>
    <property type="match status" value="1"/>
</dbReference>
<keyword evidence="5" id="KW-1185">Reference proteome</keyword>
<dbReference type="KEGG" id="tact:SG35_020165"/>
<protein>
    <submittedName>
        <fullName evidence="4">Uncharacterized protein</fullName>
    </submittedName>
</protein>
<dbReference type="PANTHER" id="PTHR19848">
    <property type="entry name" value="WD40 REPEAT PROTEIN"/>
    <property type="match status" value="1"/>
</dbReference>
<dbReference type="PROSITE" id="PS50082">
    <property type="entry name" value="WD_REPEATS_2"/>
    <property type="match status" value="1"/>
</dbReference>
<name>A0AAE9YX09_9GAMM</name>
<proteinExistence type="predicted"/>
<dbReference type="SUPFAM" id="SSF50978">
    <property type="entry name" value="WD40 repeat-like"/>
    <property type="match status" value="1"/>
</dbReference>
<evidence type="ECO:0000256" key="2">
    <source>
        <dbReference type="ARBA" id="ARBA00022737"/>
    </source>
</evidence>
<sequence>MIKVLWVFAVFSLFGCSQQEVHTGQSSLALHHSDKIITASALSQDGAFNLVADGSQLCLWKNLEAKSPLNCLQGAQAQFVELLDISKNNQFYLVSNRVSVSLFSLVKHQLLAQWQFGENIINDLDISAQGDIILLGFRSGKAAVIDVKKNSVSIFDKHRLDINSVSLSDNGAIAFTGSSDKKALLWQSKSGKTLHAFDHGSRVNHVTLSGDASIAFTLDAIKDRTFWDLSSGEVLAQLDTYLKFIEFNDALFSPDNATLLSGSPRQVLQLWRVFDGALLGQWQSAVTRGRSSVLSVAYAGKGLIATTNSDGLFEQWPLPELVTKSLTEN</sequence>
<dbReference type="InterPro" id="IPR036322">
    <property type="entry name" value="WD40_repeat_dom_sf"/>
</dbReference>
<dbReference type="SMART" id="SM00320">
    <property type="entry name" value="WD40"/>
    <property type="match status" value="6"/>
</dbReference>
<dbReference type="InterPro" id="IPR001680">
    <property type="entry name" value="WD40_rpt"/>
</dbReference>
<evidence type="ECO:0000313" key="5">
    <source>
        <dbReference type="Proteomes" id="UP000032568"/>
    </source>
</evidence>
<organism evidence="4 5">
    <name type="scientific">Thalassomonas actiniarum</name>
    <dbReference type="NCBI Taxonomy" id="485447"/>
    <lineage>
        <taxon>Bacteria</taxon>
        <taxon>Pseudomonadati</taxon>
        <taxon>Pseudomonadota</taxon>
        <taxon>Gammaproteobacteria</taxon>
        <taxon>Alteromonadales</taxon>
        <taxon>Colwelliaceae</taxon>
        <taxon>Thalassomonas</taxon>
    </lineage>
</organism>
<dbReference type="AlphaFoldDB" id="A0AAE9YX09"/>
<evidence type="ECO:0000256" key="1">
    <source>
        <dbReference type="ARBA" id="ARBA00022574"/>
    </source>
</evidence>
<gene>
    <name evidence="4" type="ORF">SG35_020165</name>
</gene>
<accession>A0AAE9YX09</accession>
<keyword evidence="1 3" id="KW-0853">WD repeat</keyword>
<reference evidence="4 5" key="1">
    <citation type="journal article" date="2015" name="Genome Announc.">
        <title>Draft Genome Sequences of Marine Isolates of Thalassomonas viridans and Thalassomonas actiniarum.</title>
        <authorList>
            <person name="Olonade I."/>
            <person name="van Zyl L.J."/>
            <person name="Trindade M."/>
        </authorList>
    </citation>
    <scope>NUCLEOTIDE SEQUENCE [LARGE SCALE GENOMIC DNA]</scope>
    <source>
        <strain evidence="4 5">A5K-106</strain>
    </source>
</reference>
<keyword evidence="2" id="KW-0677">Repeat</keyword>
<dbReference type="PANTHER" id="PTHR19848:SF8">
    <property type="entry name" value="F-BOX AND WD REPEAT DOMAIN CONTAINING 7"/>
    <property type="match status" value="1"/>
</dbReference>
<evidence type="ECO:0000256" key="3">
    <source>
        <dbReference type="PROSITE-ProRule" id="PRU00221"/>
    </source>
</evidence>